<proteinExistence type="predicted"/>
<gene>
    <name evidence="1" type="ORF">BDM02DRAFT_1247331</name>
</gene>
<keyword evidence="2" id="KW-1185">Reference proteome</keyword>
<evidence type="ECO:0000313" key="2">
    <source>
        <dbReference type="Proteomes" id="UP000886501"/>
    </source>
</evidence>
<name>A0ACB6Z3N4_THEGA</name>
<reference evidence="1" key="1">
    <citation type="submission" date="2019-10" db="EMBL/GenBank/DDBJ databases">
        <authorList>
            <consortium name="DOE Joint Genome Institute"/>
            <person name="Kuo A."/>
            <person name="Miyauchi S."/>
            <person name="Kiss E."/>
            <person name="Drula E."/>
            <person name="Kohler A."/>
            <person name="Sanchez-Garcia M."/>
            <person name="Andreopoulos B."/>
            <person name="Barry K.W."/>
            <person name="Bonito G."/>
            <person name="Buee M."/>
            <person name="Carver A."/>
            <person name="Chen C."/>
            <person name="Cichocki N."/>
            <person name="Clum A."/>
            <person name="Culley D."/>
            <person name="Crous P.W."/>
            <person name="Fauchery L."/>
            <person name="Girlanda M."/>
            <person name="Hayes R."/>
            <person name="Keri Z."/>
            <person name="Labutti K."/>
            <person name="Lipzen A."/>
            <person name="Lombard V."/>
            <person name="Magnuson J."/>
            <person name="Maillard F."/>
            <person name="Morin E."/>
            <person name="Murat C."/>
            <person name="Nolan M."/>
            <person name="Ohm R."/>
            <person name="Pangilinan J."/>
            <person name="Pereira M."/>
            <person name="Perotto S."/>
            <person name="Peter M."/>
            <person name="Riley R."/>
            <person name="Sitrit Y."/>
            <person name="Stielow B."/>
            <person name="Szollosi G."/>
            <person name="Zifcakova L."/>
            <person name="Stursova M."/>
            <person name="Spatafora J.W."/>
            <person name="Tedersoo L."/>
            <person name="Vaario L.-M."/>
            <person name="Yamada A."/>
            <person name="Yan M."/>
            <person name="Wang P."/>
            <person name="Xu J."/>
            <person name="Bruns T."/>
            <person name="Baldrian P."/>
            <person name="Vilgalys R."/>
            <person name="Henrissat B."/>
            <person name="Grigoriev I.V."/>
            <person name="Hibbett D."/>
            <person name="Nagy L.G."/>
            <person name="Martin F.M."/>
        </authorList>
    </citation>
    <scope>NUCLEOTIDE SEQUENCE</scope>
    <source>
        <strain evidence="1">P2</strain>
    </source>
</reference>
<protein>
    <submittedName>
        <fullName evidence="1">Uncharacterized protein</fullName>
    </submittedName>
</protein>
<reference evidence="1" key="2">
    <citation type="journal article" date="2020" name="Nat. Commun.">
        <title>Large-scale genome sequencing of mycorrhizal fungi provides insights into the early evolution of symbiotic traits.</title>
        <authorList>
            <person name="Miyauchi S."/>
            <person name="Kiss E."/>
            <person name="Kuo A."/>
            <person name="Drula E."/>
            <person name="Kohler A."/>
            <person name="Sanchez-Garcia M."/>
            <person name="Morin E."/>
            <person name="Andreopoulos B."/>
            <person name="Barry K.W."/>
            <person name="Bonito G."/>
            <person name="Buee M."/>
            <person name="Carver A."/>
            <person name="Chen C."/>
            <person name="Cichocki N."/>
            <person name="Clum A."/>
            <person name="Culley D."/>
            <person name="Crous P.W."/>
            <person name="Fauchery L."/>
            <person name="Girlanda M."/>
            <person name="Hayes R.D."/>
            <person name="Keri Z."/>
            <person name="LaButti K."/>
            <person name="Lipzen A."/>
            <person name="Lombard V."/>
            <person name="Magnuson J."/>
            <person name="Maillard F."/>
            <person name="Murat C."/>
            <person name="Nolan M."/>
            <person name="Ohm R.A."/>
            <person name="Pangilinan J."/>
            <person name="Pereira M.F."/>
            <person name="Perotto S."/>
            <person name="Peter M."/>
            <person name="Pfister S."/>
            <person name="Riley R."/>
            <person name="Sitrit Y."/>
            <person name="Stielow J.B."/>
            <person name="Szollosi G."/>
            <person name="Zifcakova L."/>
            <person name="Stursova M."/>
            <person name="Spatafora J.W."/>
            <person name="Tedersoo L."/>
            <person name="Vaario L.M."/>
            <person name="Yamada A."/>
            <person name="Yan M."/>
            <person name="Wang P."/>
            <person name="Xu J."/>
            <person name="Bruns T."/>
            <person name="Baldrian P."/>
            <person name="Vilgalys R."/>
            <person name="Dunand C."/>
            <person name="Henrissat B."/>
            <person name="Grigoriev I.V."/>
            <person name="Hibbett D."/>
            <person name="Nagy L.G."/>
            <person name="Martin F.M."/>
        </authorList>
    </citation>
    <scope>NUCLEOTIDE SEQUENCE</scope>
    <source>
        <strain evidence="1">P2</strain>
    </source>
</reference>
<evidence type="ECO:0000313" key="1">
    <source>
        <dbReference type="EMBL" id="KAF9644013.1"/>
    </source>
</evidence>
<dbReference type="Proteomes" id="UP000886501">
    <property type="component" value="Unassembled WGS sequence"/>
</dbReference>
<accession>A0ACB6Z3N4</accession>
<dbReference type="EMBL" id="MU118167">
    <property type="protein sequence ID" value="KAF9644013.1"/>
    <property type="molecule type" value="Genomic_DNA"/>
</dbReference>
<comment type="caution">
    <text evidence="1">The sequence shown here is derived from an EMBL/GenBank/DDBJ whole genome shotgun (WGS) entry which is preliminary data.</text>
</comment>
<organism evidence="1 2">
    <name type="scientific">Thelephora ganbajun</name>
    <name type="common">Ganba fungus</name>
    <dbReference type="NCBI Taxonomy" id="370292"/>
    <lineage>
        <taxon>Eukaryota</taxon>
        <taxon>Fungi</taxon>
        <taxon>Dikarya</taxon>
        <taxon>Basidiomycota</taxon>
        <taxon>Agaricomycotina</taxon>
        <taxon>Agaricomycetes</taxon>
        <taxon>Thelephorales</taxon>
        <taxon>Thelephoraceae</taxon>
        <taxon>Thelephora</taxon>
    </lineage>
</organism>
<sequence>MGYFHLFFCVEHCTEHAVCFSSDPLSFLRVVLSCIASCISTYNCACPRNVAHPFKTVITANCRSKSSTLGPRHHLLPLCQRCVARFIGFITLISEVACSSFPPSYRHENSTPSLSALHQTHSSPCCQLPCNSTRCLHMMYTYCRPTPKAQGATSTPLDPKLDDAPPMARPLEDPRGHKISQTQGCPIVHRY</sequence>